<dbReference type="Proteomes" id="UP000005239">
    <property type="component" value="Unassembled WGS sequence"/>
</dbReference>
<accession>A0A2A6CJI1</accession>
<gene>
    <name evidence="2" type="primary">WBGene00279596</name>
</gene>
<protein>
    <submittedName>
        <fullName evidence="2">Uncharacterized protein</fullName>
    </submittedName>
</protein>
<sequence>MSAVRFDRILRRMESSVATEFHQQQESAALAPQAIHRLFAVSSCLPVARKDEGRRSKDGQAVRRSSSVELNENPGRLGVIVGTHKVLQKWKNVVHSGGKEGSTTLKVTESMEAKASDS</sequence>
<proteinExistence type="predicted"/>
<feature type="region of interest" description="Disordered" evidence="1">
    <location>
        <begin position="97"/>
        <end position="118"/>
    </location>
</feature>
<dbReference type="AlphaFoldDB" id="A0A2A6CJI1"/>
<dbReference type="EnsemblMetazoa" id="PPA41227.1">
    <property type="protein sequence ID" value="PPA41227.1"/>
    <property type="gene ID" value="WBGene00279596"/>
</dbReference>
<evidence type="ECO:0000313" key="3">
    <source>
        <dbReference type="Proteomes" id="UP000005239"/>
    </source>
</evidence>
<organism evidence="2 3">
    <name type="scientific">Pristionchus pacificus</name>
    <name type="common">Parasitic nematode worm</name>
    <dbReference type="NCBI Taxonomy" id="54126"/>
    <lineage>
        <taxon>Eukaryota</taxon>
        <taxon>Metazoa</taxon>
        <taxon>Ecdysozoa</taxon>
        <taxon>Nematoda</taxon>
        <taxon>Chromadorea</taxon>
        <taxon>Rhabditida</taxon>
        <taxon>Rhabditina</taxon>
        <taxon>Diplogasteromorpha</taxon>
        <taxon>Diplogasteroidea</taxon>
        <taxon>Neodiplogasteridae</taxon>
        <taxon>Pristionchus</taxon>
    </lineage>
</organism>
<reference evidence="3" key="1">
    <citation type="journal article" date="2008" name="Nat. Genet.">
        <title>The Pristionchus pacificus genome provides a unique perspective on nematode lifestyle and parasitism.</title>
        <authorList>
            <person name="Dieterich C."/>
            <person name="Clifton S.W."/>
            <person name="Schuster L.N."/>
            <person name="Chinwalla A."/>
            <person name="Delehaunty K."/>
            <person name="Dinkelacker I."/>
            <person name="Fulton L."/>
            <person name="Fulton R."/>
            <person name="Godfrey J."/>
            <person name="Minx P."/>
            <person name="Mitreva M."/>
            <person name="Roeseler W."/>
            <person name="Tian H."/>
            <person name="Witte H."/>
            <person name="Yang S.P."/>
            <person name="Wilson R.K."/>
            <person name="Sommer R.J."/>
        </authorList>
    </citation>
    <scope>NUCLEOTIDE SEQUENCE [LARGE SCALE GENOMIC DNA]</scope>
    <source>
        <strain evidence="3">PS312</strain>
    </source>
</reference>
<keyword evidence="3" id="KW-1185">Reference proteome</keyword>
<evidence type="ECO:0000313" key="2">
    <source>
        <dbReference type="EnsemblMetazoa" id="PPA41227.1"/>
    </source>
</evidence>
<name>A0A2A6CJI1_PRIPA</name>
<feature type="compositionally biased region" description="Basic and acidic residues" evidence="1">
    <location>
        <begin position="109"/>
        <end position="118"/>
    </location>
</feature>
<accession>A0A8R1UXG0</accession>
<reference evidence="2" key="2">
    <citation type="submission" date="2022-06" db="UniProtKB">
        <authorList>
            <consortium name="EnsemblMetazoa"/>
        </authorList>
    </citation>
    <scope>IDENTIFICATION</scope>
    <source>
        <strain evidence="2">PS312</strain>
    </source>
</reference>
<evidence type="ECO:0000256" key="1">
    <source>
        <dbReference type="SAM" id="MobiDB-lite"/>
    </source>
</evidence>